<reference evidence="1" key="1">
    <citation type="submission" date="2022-06" db="EMBL/GenBank/DDBJ databases">
        <title>Phylogenomic reconstructions and comparative analyses of Kickxellomycotina fungi.</title>
        <authorList>
            <person name="Reynolds N.K."/>
            <person name="Stajich J.E."/>
            <person name="Barry K."/>
            <person name="Grigoriev I.V."/>
            <person name="Crous P."/>
            <person name="Smith M.E."/>
        </authorList>
    </citation>
    <scope>NUCLEOTIDE SEQUENCE</scope>
    <source>
        <strain evidence="1">RSA 2271</strain>
    </source>
</reference>
<proteinExistence type="predicted"/>
<evidence type="ECO:0000313" key="1">
    <source>
        <dbReference type="EMBL" id="KAJ1673188.1"/>
    </source>
</evidence>
<keyword evidence="2" id="KW-1185">Reference proteome</keyword>
<dbReference type="Proteomes" id="UP001145114">
    <property type="component" value="Unassembled WGS sequence"/>
</dbReference>
<evidence type="ECO:0000313" key="2">
    <source>
        <dbReference type="Proteomes" id="UP001145114"/>
    </source>
</evidence>
<protein>
    <submittedName>
        <fullName evidence="1">Uncharacterized protein</fullName>
    </submittedName>
</protein>
<dbReference type="EMBL" id="JAMZIH010007271">
    <property type="protein sequence ID" value="KAJ1673188.1"/>
    <property type="molecule type" value="Genomic_DNA"/>
</dbReference>
<gene>
    <name evidence="1" type="ORF">EV182_005723</name>
</gene>
<accession>A0ACC1HBV8</accession>
<feature type="non-terminal residue" evidence="1">
    <location>
        <position position="99"/>
    </location>
</feature>
<name>A0ACC1HBV8_9FUNG</name>
<organism evidence="1 2">
    <name type="scientific">Spiromyces aspiralis</name>
    <dbReference type="NCBI Taxonomy" id="68401"/>
    <lineage>
        <taxon>Eukaryota</taxon>
        <taxon>Fungi</taxon>
        <taxon>Fungi incertae sedis</taxon>
        <taxon>Zoopagomycota</taxon>
        <taxon>Kickxellomycotina</taxon>
        <taxon>Kickxellomycetes</taxon>
        <taxon>Kickxellales</taxon>
        <taxon>Kickxellaceae</taxon>
        <taxon>Spiromyces</taxon>
    </lineage>
</organism>
<comment type="caution">
    <text evidence="1">The sequence shown here is derived from an EMBL/GenBank/DDBJ whole genome shotgun (WGS) entry which is preliminary data.</text>
</comment>
<sequence>MTTLNEATVPPALSKEALTYKLLTKQGFVQVGKDRGCLGNVYYELYGTGEIKLVFVNGMGADRQIWEVNLQSFASQKEFQVCVFDHRGTGYSDPLPILK</sequence>